<dbReference type="Pfam" id="PF14759">
    <property type="entry name" value="Reductase_C"/>
    <property type="match status" value="1"/>
</dbReference>
<dbReference type="InterPro" id="IPR016156">
    <property type="entry name" value="FAD/NAD-linked_Rdtase_dimer_sf"/>
</dbReference>
<dbReference type="InterPro" id="IPR023753">
    <property type="entry name" value="FAD/NAD-binding_dom"/>
</dbReference>
<evidence type="ECO:0000313" key="11">
    <source>
        <dbReference type="Proteomes" id="UP001165343"/>
    </source>
</evidence>
<evidence type="ECO:0000256" key="5">
    <source>
        <dbReference type="ARBA" id="ARBA00022827"/>
    </source>
</evidence>
<dbReference type="RefSeq" id="WP_249867412.1">
    <property type="nucleotide sequence ID" value="NZ_JAMGBC010000001.1"/>
</dbReference>
<evidence type="ECO:0000256" key="3">
    <source>
        <dbReference type="ARBA" id="ARBA00022714"/>
    </source>
</evidence>
<dbReference type="Gene3D" id="3.30.390.30">
    <property type="match status" value="1"/>
</dbReference>
<name>A0ABT0RDY3_9SPHN</name>
<evidence type="ECO:0000256" key="7">
    <source>
        <dbReference type="ARBA" id="ARBA00023004"/>
    </source>
</evidence>
<dbReference type="PANTHER" id="PTHR43557">
    <property type="entry name" value="APOPTOSIS-INDUCING FACTOR 1"/>
    <property type="match status" value="1"/>
</dbReference>
<dbReference type="InterPro" id="IPR017941">
    <property type="entry name" value="Rieske_2Fe-2S"/>
</dbReference>
<dbReference type="Proteomes" id="UP001165343">
    <property type="component" value="Unassembled WGS sequence"/>
</dbReference>
<keyword evidence="6" id="KW-0560">Oxidoreductase</keyword>
<keyword evidence="2" id="KW-0285">Flavoprotein</keyword>
<keyword evidence="4" id="KW-0479">Metal-binding</keyword>
<evidence type="ECO:0000256" key="2">
    <source>
        <dbReference type="ARBA" id="ARBA00022630"/>
    </source>
</evidence>
<keyword evidence="11" id="KW-1185">Reference proteome</keyword>
<dbReference type="PRINTS" id="PR00368">
    <property type="entry name" value="FADPNR"/>
</dbReference>
<dbReference type="SUPFAM" id="SSF55424">
    <property type="entry name" value="FAD/NAD-linked reductases, dimerisation (C-terminal) domain"/>
    <property type="match status" value="1"/>
</dbReference>
<dbReference type="InterPro" id="IPR050446">
    <property type="entry name" value="FAD-oxidoreductase/Apoptosis"/>
</dbReference>
<evidence type="ECO:0000256" key="1">
    <source>
        <dbReference type="ARBA" id="ARBA00001974"/>
    </source>
</evidence>
<dbReference type="PANTHER" id="PTHR43557:SF2">
    <property type="entry name" value="RIESKE DOMAIN-CONTAINING PROTEIN-RELATED"/>
    <property type="match status" value="1"/>
</dbReference>
<keyword evidence="7" id="KW-0408">Iron</keyword>
<dbReference type="Pfam" id="PF07992">
    <property type="entry name" value="Pyr_redox_2"/>
    <property type="match status" value="1"/>
</dbReference>
<evidence type="ECO:0000313" key="10">
    <source>
        <dbReference type="EMBL" id="MCL6678461.1"/>
    </source>
</evidence>
<dbReference type="PROSITE" id="PS51296">
    <property type="entry name" value="RIESKE"/>
    <property type="match status" value="1"/>
</dbReference>
<keyword evidence="8" id="KW-0411">Iron-sulfur</keyword>
<dbReference type="SUPFAM" id="SSF50022">
    <property type="entry name" value="ISP domain"/>
    <property type="match status" value="1"/>
</dbReference>
<protein>
    <submittedName>
        <fullName evidence="10">FAD-dependent oxidoreductase</fullName>
    </submittedName>
</protein>
<comment type="cofactor">
    <cofactor evidence="1">
        <name>FAD</name>
        <dbReference type="ChEBI" id="CHEBI:57692"/>
    </cofactor>
</comment>
<dbReference type="InterPro" id="IPR028202">
    <property type="entry name" value="Reductase_C"/>
</dbReference>
<dbReference type="InterPro" id="IPR036188">
    <property type="entry name" value="FAD/NAD-bd_sf"/>
</dbReference>
<organism evidence="10 11">
    <name type="scientific">Sphingomonas anseongensis</name>
    <dbReference type="NCBI Taxonomy" id="2908207"/>
    <lineage>
        <taxon>Bacteria</taxon>
        <taxon>Pseudomonadati</taxon>
        <taxon>Pseudomonadota</taxon>
        <taxon>Alphaproteobacteria</taxon>
        <taxon>Sphingomonadales</taxon>
        <taxon>Sphingomonadaceae</taxon>
        <taxon>Sphingomonas</taxon>
    </lineage>
</organism>
<evidence type="ECO:0000256" key="6">
    <source>
        <dbReference type="ARBA" id="ARBA00023002"/>
    </source>
</evidence>
<dbReference type="Pfam" id="PF00355">
    <property type="entry name" value="Rieske"/>
    <property type="match status" value="1"/>
</dbReference>
<evidence type="ECO:0000256" key="4">
    <source>
        <dbReference type="ARBA" id="ARBA00022723"/>
    </source>
</evidence>
<gene>
    <name evidence="10" type="ORF">LZ519_03905</name>
</gene>
<evidence type="ECO:0000259" key="9">
    <source>
        <dbReference type="PROSITE" id="PS51296"/>
    </source>
</evidence>
<dbReference type="EMBL" id="JAMGBC010000001">
    <property type="protein sequence ID" value="MCL6678461.1"/>
    <property type="molecule type" value="Genomic_DNA"/>
</dbReference>
<reference evidence="10" key="1">
    <citation type="submission" date="2022-05" db="EMBL/GenBank/DDBJ databases">
        <authorList>
            <person name="Jo J.-H."/>
            <person name="Im W.-T."/>
        </authorList>
    </citation>
    <scope>NUCLEOTIDE SEQUENCE</scope>
    <source>
        <strain evidence="10">RG327</strain>
    </source>
</reference>
<dbReference type="Gene3D" id="3.50.50.60">
    <property type="entry name" value="FAD/NAD(P)-binding domain"/>
    <property type="match status" value="2"/>
</dbReference>
<keyword evidence="3" id="KW-0001">2Fe-2S</keyword>
<dbReference type="Gene3D" id="2.102.10.10">
    <property type="entry name" value="Rieske [2Fe-2S] iron-sulphur domain"/>
    <property type="match status" value="1"/>
</dbReference>
<feature type="domain" description="Rieske" evidence="9">
    <location>
        <begin position="13"/>
        <end position="108"/>
    </location>
</feature>
<comment type="caution">
    <text evidence="10">The sequence shown here is derived from an EMBL/GenBank/DDBJ whole genome shotgun (WGS) entry which is preliminary data.</text>
</comment>
<accession>A0ABT0RDY3</accession>
<dbReference type="InterPro" id="IPR036922">
    <property type="entry name" value="Rieske_2Fe-2S_sf"/>
</dbReference>
<evidence type="ECO:0000256" key="8">
    <source>
        <dbReference type="ARBA" id="ARBA00023014"/>
    </source>
</evidence>
<proteinExistence type="predicted"/>
<keyword evidence="5" id="KW-0274">FAD</keyword>
<dbReference type="SUPFAM" id="SSF51905">
    <property type="entry name" value="FAD/NAD(P)-binding domain"/>
    <property type="match status" value="2"/>
</dbReference>
<dbReference type="PRINTS" id="PR00411">
    <property type="entry name" value="PNDRDTASEI"/>
</dbReference>
<sequence>MSEAQAATGPDLTAGIPLSDITEGGTIAGRVSDEAVLLSRIDGELYAVSGTCTHYGGHLPDGLADGRTVRCPLHHACFDLKTGAALRAPALDPLDRWQVDVDSDKAYVSYKLKARPESGEDTGADARRIVIIGGGAAGLACANELRRLGFSGSIIMLSADSDPPCDRPNLSKDYLAGTAPEEWLPLRPADWYSDNNIELRLSTPVTRIDPEARTVHCASGENIHFDKLLIATGSEPNRLMTPGFDGEKVFTLRSIADARAIAAQATPGSRAVVIGASFIAMEAAAALRARGAEVDVVAVEHVPFDRVFGIALGEYITGIHQRNGVRFHLGCVASGYDGRTVTIANGEQIEADFVVVGIGVQPRTDLARSAGAEVDNGILVDAFLETSVPGIYAAGDIASYPDAATGERVRIEHWVVAERQGQVAAANMVGARRPYQSVPFFWTQQFGTSIRYVGRGAGWDKVLVDGDVEGGSFTIRYFRDDVHCASASVGRDKDNLEDELTLENCINASAGRV</sequence>